<protein>
    <submittedName>
        <fullName evidence="1">Uncharacterized protein</fullName>
    </submittedName>
</protein>
<evidence type="ECO:0000313" key="1">
    <source>
        <dbReference type="EMBL" id="SDK05896.1"/>
    </source>
</evidence>
<name>A0A1G8YT37_9HYPH</name>
<reference evidence="2" key="1">
    <citation type="submission" date="2016-10" db="EMBL/GenBank/DDBJ databases">
        <authorList>
            <person name="Varghese N."/>
            <person name="Submissions S."/>
        </authorList>
    </citation>
    <scope>NUCLEOTIDE SEQUENCE [LARGE SCALE GENOMIC DNA]</scope>
    <source>
        <strain evidence="2">CGMCC 1.11022</strain>
    </source>
</reference>
<keyword evidence="2" id="KW-1185">Reference proteome</keyword>
<dbReference type="EMBL" id="FNEE01000011">
    <property type="protein sequence ID" value="SDK05896.1"/>
    <property type="molecule type" value="Genomic_DNA"/>
</dbReference>
<evidence type="ECO:0000313" key="2">
    <source>
        <dbReference type="Proteomes" id="UP000198894"/>
    </source>
</evidence>
<dbReference type="Proteomes" id="UP000198894">
    <property type="component" value="Unassembled WGS sequence"/>
</dbReference>
<dbReference type="AlphaFoldDB" id="A0A1G8YT37"/>
<organism evidence="1 2">
    <name type="scientific">Mesorhizobium muleiense</name>
    <dbReference type="NCBI Taxonomy" id="1004279"/>
    <lineage>
        <taxon>Bacteria</taxon>
        <taxon>Pseudomonadati</taxon>
        <taxon>Pseudomonadota</taxon>
        <taxon>Alphaproteobacteria</taxon>
        <taxon>Hyphomicrobiales</taxon>
        <taxon>Phyllobacteriaceae</taxon>
        <taxon>Mesorhizobium</taxon>
    </lineage>
</organism>
<sequence>MQEPCELALWLKKGNRPTALGNPGVPALGCVDQILELLSKLPWP</sequence>
<accession>A0A1G8YT37</accession>
<gene>
    <name evidence="1" type="ORF">SAMN05428953_11173</name>
</gene>
<proteinExistence type="predicted"/>